<sequence length="270" mass="29173">MSELEIPDLAELGMPGIFTGAGALGLYWTLGPSIKAVGSAFGQWTEYRMNNLLRIGERVSERRDSQSGLDDGKPRAVHPRLAADLIENSSWIDDELHQEYFAGLIAGETGSSDDGLFYSRIVSNLTSSQVRLHFLIYRAYEGSFAFVQSSRFNGGESDLRQLMVRAPKTAFAETMEMDSASGSSWAAAVHGLEAAGLVTEIAPISKGAEIIGAIPSLLGAIVYHRALSYTPIGVDAIRCDRDQLKRIGGHSYAPFPDTAPKLTGVTFGLR</sequence>
<dbReference type="Proteomes" id="UP000642509">
    <property type="component" value="Unassembled WGS sequence"/>
</dbReference>
<dbReference type="RefSeq" id="WP_188807124.1">
    <property type="nucleotide sequence ID" value="NZ_BAAAOU010000014.1"/>
</dbReference>
<evidence type="ECO:0000313" key="1">
    <source>
        <dbReference type="EMBL" id="GGO49547.1"/>
    </source>
</evidence>
<accession>A0ABQ2MD05</accession>
<proteinExistence type="predicted"/>
<keyword evidence="2" id="KW-1185">Reference proteome</keyword>
<protein>
    <recommendedName>
        <fullName evidence="3">DUF4393 domain-containing protein</fullName>
    </recommendedName>
</protein>
<name>A0ABQ2MD05_9MICC</name>
<evidence type="ECO:0000313" key="2">
    <source>
        <dbReference type="Proteomes" id="UP000642509"/>
    </source>
</evidence>
<evidence type="ECO:0008006" key="3">
    <source>
        <dbReference type="Google" id="ProtNLM"/>
    </source>
</evidence>
<organism evidence="1 2">
    <name type="scientific">Citricoccus zhacaiensis</name>
    <dbReference type="NCBI Taxonomy" id="489142"/>
    <lineage>
        <taxon>Bacteria</taxon>
        <taxon>Bacillati</taxon>
        <taxon>Actinomycetota</taxon>
        <taxon>Actinomycetes</taxon>
        <taxon>Micrococcales</taxon>
        <taxon>Micrococcaceae</taxon>
        <taxon>Citricoccus</taxon>
    </lineage>
</organism>
<dbReference type="EMBL" id="BMLQ01000012">
    <property type="protein sequence ID" value="GGO49547.1"/>
    <property type="molecule type" value="Genomic_DNA"/>
</dbReference>
<reference evidence="2" key="1">
    <citation type="journal article" date="2019" name="Int. J. Syst. Evol. Microbiol.">
        <title>The Global Catalogue of Microorganisms (GCM) 10K type strain sequencing project: providing services to taxonomists for standard genome sequencing and annotation.</title>
        <authorList>
            <consortium name="The Broad Institute Genomics Platform"/>
            <consortium name="The Broad Institute Genome Sequencing Center for Infectious Disease"/>
            <person name="Wu L."/>
            <person name="Ma J."/>
        </authorList>
    </citation>
    <scope>NUCLEOTIDE SEQUENCE [LARGE SCALE GENOMIC DNA]</scope>
    <source>
        <strain evidence="2">CGMCC 1.7064</strain>
    </source>
</reference>
<comment type="caution">
    <text evidence="1">The sequence shown here is derived from an EMBL/GenBank/DDBJ whole genome shotgun (WGS) entry which is preliminary data.</text>
</comment>
<gene>
    <name evidence="1" type="ORF">GCM10010977_31680</name>
</gene>